<keyword evidence="5" id="KW-0998">Cell outer membrane</keyword>
<gene>
    <name evidence="8" type="ORF">H8B21_16095</name>
</gene>
<dbReference type="EMBL" id="JACNYL010000003">
    <property type="protein sequence ID" value="MBD1423092.1"/>
    <property type="molecule type" value="Genomic_DNA"/>
</dbReference>
<evidence type="ECO:0000259" key="6">
    <source>
        <dbReference type="Pfam" id="PF07980"/>
    </source>
</evidence>
<evidence type="ECO:0000256" key="3">
    <source>
        <dbReference type="ARBA" id="ARBA00022729"/>
    </source>
</evidence>
<organism evidence="8 9">
    <name type="scientific">Sphingobacterium chuzhouense</name>
    <dbReference type="NCBI Taxonomy" id="1742264"/>
    <lineage>
        <taxon>Bacteria</taxon>
        <taxon>Pseudomonadati</taxon>
        <taxon>Bacteroidota</taxon>
        <taxon>Sphingobacteriia</taxon>
        <taxon>Sphingobacteriales</taxon>
        <taxon>Sphingobacteriaceae</taxon>
        <taxon>Sphingobacterium</taxon>
    </lineage>
</organism>
<evidence type="ECO:0000256" key="1">
    <source>
        <dbReference type="ARBA" id="ARBA00004442"/>
    </source>
</evidence>
<protein>
    <submittedName>
        <fullName evidence="8">RagB/SusD family nutrient uptake outer membrane protein</fullName>
    </submittedName>
</protein>
<dbReference type="Gene3D" id="1.25.40.390">
    <property type="match status" value="1"/>
</dbReference>
<reference evidence="8 9" key="1">
    <citation type="submission" date="2020-08" db="EMBL/GenBank/DDBJ databases">
        <title>Sphingobacterium sp. DN00404 isolated from aquaculture water.</title>
        <authorList>
            <person name="Zhang M."/>
        </authorList>
    </citation>
    <scope>NUCLEOTIDE SEQUENCE [LARGE SCALE GENOMIC DNA]</scope>
    <source>
        <strain evidence="8 9">KCTC 42746</strain>
    </source>
</reference>
<dbReference type="InterPro" id="IPR012944">
    <property type="entry name" value="SusD_RagB_dom"/>
</dbReference>
<comment type="subcellular location">
    <subcellularLocation>
        <location evidence="1">Cell outer membrane</location>
    </subcellularLocation>
</comment>
<evidence type="ECO:0000313" key="9">
    <source>
        <dbReference type="Proteomes" id="UP000651112"/>
    </source>
</evidence>
<sequence length="586" mass="66933">MKNIQKHIIRIGICASLFISSCELDRAPLNGPTTDSFPETFGETELGLLGAYKGLTLLDAASTPMLHVIDNVTDVGYTRPGNNYTPAITSAYTTDNALATKPWGAYYKTIGRVHTVLDHLPKFEGTVPDSDFKQRDAELRFIRAYTYSQLIELYGDAPLLKNALELDRNDIYRTPKAEIQQWIIDEMTEIADYLPVSYTSQGKVRATRIAAYMLKARIALYSKQYELASEAAQTAIELSAGIHELTPFNSTIEFAGKDHTHGEPDVTNIFGHDGYENSKEWIWIIEYNQTISGNVHNQQYYSASRLGRGVAYWGPTQDFIDSFQALDGLPITESSLYDATSPFANRDPRLDMYCVRPNSRFMGYQFEMNATYPKVANYWPVINGISDQPSSIDNTDLTNSARSYSGYLWRKHLDIADFNTTSVNGLSDLNVGIFRYAELLLLYAEAKIESNQIDETVYQAINQIRARARMPELPNNLTQNELRTALRYERKIELANDGLRWYDIRRWNIAEDIMNGYLYLNRPARGWSQNTIIRIDENYTPKYNHNEAVKYFGTQNVIYKVNKDEYWPISFSEMIANPNFEQNPGY</sequence>
<evidence type="ECO:0000256" key="2">
    <source>
        <dbReference type="ARBA" id="ARBA00006275"/>
    </source>
</evidence>
<dbReference type="PROSITE" id="PS51257">
    <property type="entry name" value="PROKAR_LIPOPROTEIN"/>
    <property type="match status" value="1"/>
</dbReference>
<dbReference type="InterPro" id="IPR033985">
    <property type="entry name" value="SusD-like_N"/>
</dbReference>
<evidence type="ECO:0000256" key="5">
    <source>
        <dbReference type="ARBA" id="ARBA00023237"/>
    </source>
</evidence>
<comment type="similarity">
    <text evidence="2">Belongs to the SusD family.</text>
</comment>
<feature type="domain" description="RagB/SusD" evidence="6">
    <location>
        <begin position="279"/>
        <end position="586"/>
    </location>
</feature>
<name>A0ABR7XVN0_9SPHI</name>
<dbReference type="Proteomes" id="UP000651112">
    <property type="component" value="Unassembled WGS sequence"/>
</dbReference>
<proteinExistence type="inferred from homology"/>
<dbReference type="SUPFAM" id="SSF48452">
    <property type="entry name" value="TPR-like"/>
    <property type="match status" value="1"/>
</dbReference>
<dbReference type="Pfam" id="PF07980">
    <property type="entry name" value="SusD_RagB"/>
    <property type="match status" value="1"/>
</dbReference>
<dbReference type="Pfam" id="PF14322">
    <property type="entry name" value="SusD-like_3"/>
    <property type="match status" value="1"/>
</dbReference>
<dbReference type="InterPro" id="IPR011990">
    <property type="entry name" value="TPR-like_helical_dom_sf"/>
</dbReference>
<keyword evidence="3" id="KW-0732">Signal</keyword>
<accession>A0ABR7XVN0</accession>
<keyword evidence="4" id="KW-0472">Membrane</keyword>
<evidence type="ECO:0000259" key="7">
    <source>
        <dbReference type="Pfam" id="PF14322"/>
    </source>
</evidence>
<evidence type="ECO:0000256" key="4">
    <source>
        <dbReference type="ARBA" id="ARBA00023136"/>
    </source>
</evidence>
<evidence type="ECO:0000313" key="8">
    <source>
        <dbReference type="EMBL" id="MBD1423092.1"/>
    </source>
</evidence>
<comment type="caution">
    <text evidence="8">The sequence shown here is derived from an EMBL/GenBank/DDBJ whole genome shotgun (WGS) entry which is preliminary data.</text>
</comment>
<feature type="domain" description="SusD-like N-terminal" evidence="7">
    <location>
        <begin position="86"/>
        <end position="220"/>
    </location>
</feature>
<dbReference type="RefSeq" id="WP_190314746.1">
    <property type="nucleotide sequence ID" value="NZ_JACNYL010000003.1"/>
</dbReference>
<keyword evidence="9" id="KW-1185">Reference proteome</keyword>